<dbReference type="InterPro" id="IPR050172">
    <property type="entry name" value="SsuD_RutA_monooxygenase"/>
</dbReference>
<dbReference type="PANTHER" id="PTHR42847">
    <property type="entry name" value="ALKANESULFONATE MONOOXYGENASE"/>
    <property type="match status" value="1"/>
</dbReference>
<evidence type="ECO:0000256" key="3">
    <source>
        <dbReference type="ARBA" id="ARBA00023002"/>
    </source>
</evidence>
<dbReference type="Gene3D" id="3.20.20.30">
    <property type="entry name" value="Luciferase-like domain"/>
    <property type="match status" value="1"/>
</dbReference>
<reference evidence="6 7" key="1">
    <citation type="submission" date="2021-03" db="EMBL/GenBank/DDBJ databases">
        <title>Sequencing the genomes of 1000 actinobacteria strains.</title>
        <authorList>
            <person name="Klenk H.-P."/>
        </authorList>
    </citation>
    <scope>NUCLEOTIDE SEQUENCE [LARGE SCALE GENOMIC DNA]</scope>
    <source>
        <strain evidence="6 7">DSM 44580</strain>
    </source>
</reference>
<organism evidence="6 7">
    <name type="scientific">Crossiella equi</name>
    <dbReference type="NCBI Taxonomy" id="130796"/>
    <lineage>
        <taxon>Bacteria</taxon>
        <taxon>Bacillati</taxon>
        <taxon>Actinomycetota</taxon>
        <taxon>Actinomycetes</taxon>
        <taxon>Pseudonocardiales</taxon>
        <taxon>Pseudonocardiaceae</taxon>
        <taxon>Crossiella</taxon>
    </lineage>
</organism>
<evidence type="ECO:0000256" key="4">
    <source>
        <dbReference type="ARBA" id="ARBA00023033"/>
    </source>
</evidence>
<feature type="domain" description="Luciferase-like" evidence="5">
    <location>
        <begin position="5"/>
        <end position="157"/>
    </location>
</feature>
<evidence type="ECO:0000259" key="5">
    <source>
        <dbReference type="Pfam" id="PF00296"/>
    </source>
</evidence>
<sequence length="230" mass="25595">MLFAYGSGSPDPAQVAAFVASKPDRIQILLAHRPNVSYPTYAAKTFATLDQVPDGHLTVQVITDGNDREQTRQGDRLAKDKRYSRTREYLQIVKRAWTSGTSFVHHGEHYRFDDFASDVLPVQQPRPNVSFAGLSPVAYAEADIYCLWGEPLARTAVIPIVCEEVNKRDEAKLAVPAGCASRWWCPASCCPGRAARLRRRGGRGRVRGMRRLSEVAGGLAEHRRPARPRP</sequence>
<keyword evidence="3" id="KW-0560">Oxidoreductase</keyword>
<dbReference type="InterPro" id="IPR011251">
    <property type="entry name" value="Luciferase-like_dom"/>
</dbReference>
<accession>A0ABS5ALK3</accession>
<dbReference type="SUPFAM" id="SSF51679">
    <property type="entry name" value="Bacterial luciferase-like"/>
    <property type="match status" value="1"/>
</dbReference>
<gene>
    <name evidence="6" type="ORF">JOF53_006303</name>
</gene>
<proteinExistence type="predicted"/>
<dbReference type="PANTHER" id="PTHR42847:SF4">
    <property type="entry name" value="ALKANESULFONATE MONOOXYGENASE-RELATED"/>
    <property type="match status" value="1"/>
</dbReference>
<evidence type="ECO:0000313" key="6">
    <source>
        <dbReference type="EMBL" id="MBP2477431.1"/>
    </source>
</evidence>
<keyword evidence="2" id="KW-0288">FMN</keyword>
<evidence type="ECO:0000256" key="1">
    <source>
        <dbReference type="ARBA" id="ARBA00022630"/>
    </source>
</evidence>
<evidence type="ECO:0000256" key="2">
    <source>
        <dbReference type="ARBA" id="ARBA00022643"/>
    </source>
</evidence>
<dbReference type="Pfam" id="PF00296">
    <property type="entry name" value="Bac_luciferase"/>
    <property type="match status" value="1"/>
</dbReference>
<evidence type="ECO:0000313" key="7">
    <source>
        <dbReference type="Proteomes" id="UP001519363"/>
    </source>
</evidence>
<keyword evidence="7" id="KW-1185">Reference proteome</keyword>
<dbReference type="RefSeq" id="WP_249044642.1">
    <property type="nucleotide sequence ID" value="NZ_JAGIOO010000001.1"/>
</dbReference>
<dbReference type="Proteomes" id="UP001519363">
    <property type="component" value="Unassembled WGS sequence"/>
</dbReference>
<dbReference type="EMBL" id="JAGIOO010000001">
    <property type="protein sequence ID" value="MBP2477431.1"/>
    <property type="molecule type" value="Genomic_DNA"/>
</dbReference>
<keyword evidence="1" id="KW-0285">Flavoprotein</keyword>
<dbReference type="InterPro" id="IPR036661">
    <property type="entry name" value="Luciferase-like_sf"/>
</dbReference>
<name>A0ABS5ALK3_9PSEU</name>
<comment type="caution">
    <text evidence="6">The sequence shown here is derived from an EMBL/GenBank/DDBJ whole genome shotgun (WGS) entry which is preliminary data.</text>
</comment>
<protein>
    <submittedName>
        <fullName evidence="6">Alkanesulfonate monooxygenase SsuD/methylene tetrahydromethanopterin reductase-like flavin-dependent oxidoreductase (Luciferase family)</fullName>
    </submittedName>
</protein>
<keyword evidence="4" id="KW-0503">Monooxygenase</keyword>